<reference evidence="1 2" key="1">
    <citation type="submission" date="2008-08" db="EMBL/GenBank/DDBJ databases">
        <authorList>
            <person name="Madupu R."/>
            <person name="Durkin A.S."/>
            <person name="Torralba M."/>
            <person name="Methe B."/>
            <person name="Sutton G.G."/>
            <person name="Strausberg R.L."/>
            <person name="Nelson K.E."/>
        </authorList>
    </citation>
    <scope>NUCLEOTIDE SEQUENCE [LARGE SCALE GENOMIC DNA]</scope>
    <source>
        <strain evidence="1 2">RM3267</strain>
    </source>
</reference>
<protein>
    <submittedName>
        <fullName evidence="1">Uncharacterized protein</fullName>
    </submittedName>
</protein>
<evidence type="ECO:0000313" key="1">
    <source>
        <dbReference type="EMBL" id="EEF14175.1"/>
    </source>
</evidence>
<comment type="caution">
    <text evidence="1">The sequence shown here is derived from an EMBL/GenBank/DDBJ whole genome shotgun (WGS) entry which is preliminary data.</text>
</comment>
<gene>
    <name evidence="1" type="ORF">CAMRE0001_0613</name>
</gene>
<proteinExistence type="predicted"/>
<dbReference type="AlphaFoldDB" id="B9D1F4"/>
<dbReference type="STRING" id="553218.CAMRE0001_0613"/>
<dbReference type="EMBL" id="ACFU01000009">
    <property type="protein sequence ID" value="EEF14175.1"/>
    <property type="molecule type" value="Genomic_DNA"/>
</dbReference>
<name>B9D1F4_CAMRE</name>
<sequence length="50" mass="5955">MINLIFLKLPSILPALSFKFCFLVPCRSIAKFNFRSVYRVFPVLRLKFIF</sequence>
<dbReference type="Proteomes" id="UP000003082">
    <property type="component" value="Unassembled WGS sequence"/>
</dbReference>
<accession>B9D1F4</accession>
<organism evidence="1 2">
    <name type="scientific">Campylobacter rectus RM3267</name>
    <dbReference type="NCBI Taxonomy" id="553218"/>
    <lineage>
        <taxon>Bacteria</taxon>
        <taxon>Pseudomonadati</taxon>
        <taxon>Campylobacterota</taxon>
        <taxon>Epsilonproteobacteria</taxon>
        <taxon>Campylobacterales</taxon>
        <taxon>Campylobacteraceae</taxon>
        <taxon>Campylobacter</taxon>
    </lineage>
</organism>
<keyword evidence="2" id="KW-1185">Reference proteome</keyword>
<evidence type="ECO:0000313" key="2">
    <source>
        <dbReference type="Proteomes" id="UP000003082"/>
    </source>
</evidence>